<name>A0A9X3NKE8_9ACTN</name>
<evidence type="ECO:0000313" key="3">
    <source>
        <dbReference type="EMBL" id="MDA0563686.1"/>
    </source>
</evidence>
<dbReference type="InterPro" id="IPR009045">
    <property type="entry name" value="Zn_M74/Hedgehog-like"/>
</dbReference>
<dbReference type="Gene3D" id="3.30.1380.10">
    <property type="match status" value="1"/>
</dbReference>
<dbReference type="AlphaFoldDB" id="A0A9X3NKE8"/>
<dbReference type="PANTHER" id="PTHR34385:SF1">
    <property type="entry name" value="PEPTIDOGLYCAN L-ALANYL-D-GLUTAMATE ENDOPEPTIDASE CWLK"/>
    <property type="match status" value="1"/>
</dbReference>
<dbReference type="InterPro" id="IPR052179">
    <property type="entry name" value="DD-CPase-like"/>
</dbReference>
<dbReference type="GO" id="GO:0006508">
    <property type="term" value="P:proteolysis"/>
    <property type="evidence" value="ECO:0007669"/>
    <property type="project" value="InterPro"/>
</dbReference>
<comment type="caution">
    <text evidence="3">The sequence shown here is derived from an EMBL/GenBank/DDBJ whole genome shotgun (WGS) entry which is preliminary data.</text>
</comment>
<reference evidence="3" key="1">
    <citation type="submission" date="2021-10" db="EMBL/GenBank/DDBJ databases">
        <title>Streptomonospora sp. nov., isolated from mangrove soil.</title>
        <authorList>
            <person name="Chen X."/>
            <person name="Ge X."/>
            <person name="Liu W."/>
        </authorList>
    </citation>
    <scope>NUCLEOTIDE SEQUENCE</scope>
    <source>
        <strain evidence="3">S1-112</strain>
    </source>
</reference>
<dbReference type="InterPro" id="IPR003709">
    <property type="entry name" value="VanY-like_core_dom"/>
</dbReference>
<feature type="compositionally biased region" description="Basic residues" evidence="1">
    <location>
        <begin position="1"/>
        <end position="21"/>
    </location>
</feature>
<dbReference type="CDD" id="cd14814">
    <property type="entry name" value="Peptidase_M15"/>
    <property type="match status" value="1"/>
</dbReference>
<gene>
    <name evidence="3" type="ORF">LG943_04970</name>
</gene>
<proteinExistence type="predicted"/>
<evidence type="ECO:0000313" key="4">
    <source>
        <dbReference type="Proteomes" id="UP001140076"/>
    </source>
</evidence>
<dbReference type="RefSeq" id="WP_270070960.1">
    <property type="nucleotide sequence ID" value="NZ_JAJAQC010000005.1"/>
</dbReference>
<protein>
    <submittedName>
        <fullName evidence="3">M15 family metallopeptidase</fullName>
    </submittedName>
</protein>
<dbReference type="GO" id="GO:0008233">
    <property type="term" value="F:peptidase activity"/>
    <property type="evidence" value="ECO:0007669"/>
    <property type="project" value="InterPro"/>
</dbReference>
<sequence>MFRRRGGTASRIARRWRRGERGKRSDRGERGEIRSDYSIAGASLSVSGILSFVVVQAMTGSTPFSEDQQAGTDQVNYSTAAAGDCDRGTVQQAEEYENGRIPTEALCELTEEGQFLRADAAVAFLAMNERYREEFDEDICITDAYRSFADQERLYDAYVSGEGNLAARPGTSNHGEGLAVDLCGGVQNFGTPQHEWMRANANDFNWFHPVWAQEGKSTSEAWHWEFTNAIEA</sequence>
<feature type="domain" description="D-alanyl-D-alanine carboxypeptidase-like core" evidence="2">
    <location>
        <begin position="115"/>
        <end position="227"/>
    </location>
</feature>
<dbReference type="PANTHER" id="PTHR34385">
    <property type="entry name" value="D-ALANYL-D-ALANINE CARBOXYPEPTIDASE"/>
    <property type="match status" value="1"/>
</dbReference>
<dbReference type="Pfam" id="PF02557">
    <property type="entry name" value="VanY"/>
    <property type="match status" value="1"/>
</dbReference>
<evidence type="ECO:0000256" key="1">
    <source>
        <dbReference type="SAM" id="MobiDB-lite"/>
    </source>
</evidence>
<dbReference type="SUPFAM" id="SSF55166">
    <property type="entry name" value="Hedgehog/DD-peptidase"/>
    <property type="match status" value="1"/>
</dbReference>
<keyword evidence="4" id="KW-1185">Reference proteome</keyword>
<evidence type="ECO:0000259" key="2">
    <source>
        <dbReference type="Pfam" id="PF02557"/>
    </source>
</evidence>
<organism evidence="3 4">
    <name type="scientific">Streptomonospora mangrovi</name>
    <dbReference type="NCBI Taxonomy" id="2883123"/>
    <lineage>
        <taxon>Bacteria</taxon>
        <taxon>Bacillati</taxon>
        <taxon>Actinomycetota</taxon>
        <taxon>Actinomycetes</taxon>
        <taxon>Streptosporangiales</taxon>
        <taxon>Nocardiopsidaceae</taxon>
        <taxon>Streptomonospora</taxon>
    </lineage>
</organism>
<dbReference type="EMBL" id="JAJAQC010000005">
    <property type="protein sequence ID" value="MDA0563686.1"/>
    <property type="molecule type" value="Genomic_DNA"/>
</dbReference>
<accession>A0A9X3NKE8</accession>
<feature type="region of interest" description="Disordered" evidence="1">
    <location>
        <begin position="1"/>
        <end position="30"/>
    </location>
</feature>
<dbReference type="Proteomes" id="UP001140076">
    <property type="component" value="Unassembled WGS sequence"/>
</dbReference>